<gene>
    <name evidence="2" type="ORF">EJ04DRAFT_568418</name>
</gene>
<evidence type="ECO:0000313" key="2">
    <source>
        <dbReference type="EMBL" id="KAF2729659.1"/>
    </source>
</evidence>
<proteinExistence type="predicted"/>
<reference evidence="2" key="1">
    <citation type="journal article" date="2020" name="Stud. Mycol.">
        <title>101 Dothideomycetes genomes: a test case for predicting lifestyles and emergence of pathogens.</title>
        <authorList>
            <person name="Haridas S."/>
            <person name="Albert R."/>
            <person name="Binder M."/>
            <person name="Bloem J."/>
            <person name="Labutti K."/>
            <person name="Salamov A."/>
            <person name="Andreopoulos B."/>
            <person name="Baker S."/>
            <person name="Barry K."/>
            <person name="Bills G."/>
            <person name="Bluhm B."/>
            <person name="Cannon C."/>
            <person name="Castanera R."/>
            <person name="Culley D."/>
            <person name="Daum C."/>
            <person name="Ezra D."/>
            <person name="Gonzalez J."/>
            <person name="Henrissat B."/>
            <person name="Kuo A."/>
            <person name="Liang C."/>
            <person name="Lipzen A."/>
            <person name="Lutzoni F."/>
            <person name="Magnuson J."/>
            <person name="Mondo S."/>
            <person name="Nolan M."/>
            <person name="Ohm R."/>
            <person name="Pangilinan J."/>
            <person name="Park H.-J."/>
            <person name="Ramirez L."/>
            <person name="Alfaro M."/>
            <person name="Sun H."/>
            <person name="Tritt A."/>
            <person name="Yoshinaga Y."/>
            <person name="Zwiers L.-H."/>
            <person name="Turgeon B."/>
            <person name="Goodwin S."/>
            <person name="Spatafora J."/>
            <person name="Crous P."/>
            <person name="Grigoriev I."/>
        </authorList>
    </citation>
    <scope>NUCLEOTIDE SEQUENCE</scope>
    <source>
        <strain evidence="2">CBS 125425</strain>
    </source>
</reference>
<keyword evidence="1" id="KW-0472">Membrane</keyword>
<dbReference type="Proteomes" id="UP000799444">
    <property type="component" value="Unassembled WGS sequence"/>
</dbReference>
<sequence>MSPGGDPSLREKATFSSEVASVQQYEKPKTWTQSLFGFFNIFGAFLITFVPLITVAILLSLFVVSPMWGVENPSEQNAALPVEPLNNAVFYTTVLSSNVILTSSSASNIAQFASAPFMLLFSFLIACELAKRRQVEERNTTRSLQSDKLSLWKWVIHRFWSGPHAVNGNGTRLAGCGALLSLSLTLLLVIGDKVLQGTVANTSARLYSLSVSEKDRKNTSFMLNRGYCPLESTIPDPYQLNASPPCSISQTTNDPNLLDSPKSYRLLATGLLNQTHDYQDEDFAGLKDADDAGTFDGMQVVTYIDKETLNQHAFFFDPIFAEESTSVEEHHQLEIAATDYERFGLDYVAQTTSVVTKCSAISSQCGMRSKNSSYHCSDMFQGNISEIPGNGVQKLKGWNISFYDLDNGIPLPISIASQLSPFSYNVTIAVDSIDYASLQLSEQNIPDVAHQTTDGTIIDMDNGRVGFALSCNSTVYNVTYALVNGSVLSFQARPADPSEAAIIKAPPQLGFGSYGLFEKVTMSVLFTKLTVMDAMKLAFSQTLLALAAGAYEPAASLDERYRADFLLTTMKKVPFYFLVKKGVRESQARLLPRE</sequence>
<comment type="caution">
    <text evidence="2">The sequence shown here is derived from an EMBL/GenBank/DDBJ whole genome shotgun (WGS) entry which is preliminary data.</text>
</comment>
<dbReference type="EMBL" id="ML996238">
    <property type="protein sequence ID" value="KAF2729659.1"/>
    <property type="molecule type" value="Genomic_DNA"/>
</dbReference>
<feature type="transmembrane region" description="Helical" evidence="1">
    <location>
        <begin position="35"/>
        <end position="64"/>
    </location>
</feature>
<keyword evidence="3" id="KW-1185">Reference proteome</keyword>
<keyword evidence="1" id="KW-0812">Transmembrane</keyword>
<accession>A0A9P4UWU1</accession>
<evidence type="ECO:0000313" key="3">
    <source>
        <dbReference type="Proteomes" id="UP000799444"/>
    </source>
</evidence>
<keyword evidence="1" id="KW-1133">Transmembrane helix</keyword>
<dbReference type="OrthoDB" id="3763482at2759"/>
<organism evidence="2 3">
    <name type="scientific">Polyplosphaeria fusca</name>
    <dbReference type="NCBI Taxonomy" id="682080"/>
    <lineage>
        <taxon>Eukaryota</taxon>
        <taxon>Fungi</taxon>
        <taxon>Dikarya</taxon>
        <taxon>Ascomycota</taxon>
        <taxon>Pezizomycotina</taxon>
        <taxon>Dothideomycetes</taxon>
        <taxon>Pleosporomycetidae</taxon>
        <taxon>Pleosporales</taxon>
        <taxon>Tetraplosphaeriaceae</taxon>
        <taxon>Polyplosphaeria</taxon>
    </lineage>
</organism>
<protein>
    <submittedName>
        <fullName evidence="2">Uncharacterized protein</fullName>
    </submittedName>
</protein>
<dbReference type="AlphaFoldDB" id="A0A9P4UWU1"/>
<evidence type="ECO:0000256" key="1">
    <source>
        <dbReference type="SAM" id="Phobius"/>
    </source>
</evidence>
<name>A0A9P4UWU1_9PLEO</name>